<reference evidence="5 6" key="1">
    <citation type="submission" date="2019-11" db="EMBL/GenBank/DDBJ databases">
        <title>Novel species isolated from a subtropical stream in China.</title>
        <authorList>
            <person name="Lu H."/>
        </authorList>
    </citation>
    <scope>NUCLEOTIDE SEQUENCE [LARGE SCALE GENOMIC DNA]</scope>
    <source>
        <strain evidence="5 6">FT25W</strain>
    </source>
</reference>
<dbReference type="InterPro" id="IPR011610">
    <property type="entry name" value="SAM_mthyl_Trfase_ML2640-like"/>
</dbReference>
<comment type="similarity">
    <text evidence="1 4">Belongs to the UPF0677 family.</text>
</comment>
<dbReference type="SUPFAM" id="SSF53335">
    <property type="entry name" value="S-adenosyl-L-methionine-dependent methyltransferases"/>
    <property type="match status" value="1"/>
</dbReference>
<evidence type="ECO:0000313" key="5">
    <source>
        <dbReference type="EMBL" id="MRX07108.1"/>
    </source>
</evidence>
<dbReference type="NCBIfam" id="TIGR00027">
    <property type="entry name" value="mthyl_TIGR00027"/>
    <property type="match status" value="1"/>
</dbReference>
<dbReference type="PANTHER" id="PTHR43619">
    <property type="entry name" value="S-ADENOSYL-L-METHIONINE-DEPENDENT METHYLTRANSFERASE YKTD-RELATED"/>
    <property type="match status" value="1"/>
</dbReference>
<evidence type="ECO:0000256" key="4">
    <source>
        <dbReference type="RuleBase" id="RU362030"/>
    </source>
</evidence>
<organism evidence="5 6">
    <name type="scientific">Duganella alba</name>
    <dbReference type="NCBI Taxonomy" id="2666081"/>
    <lineage>
        <taxon>Bacteria</taxon>
        <taxon>Pseudomonadati</taxon>
        <taxon>Pseudomonadota</taxon>
        <taxon>Betaproteobacteria</taxon>
        <taxon>Burkholderiales</taxon>
        <taxon>Oxalobacteraceae</taxon>
        <taxon>Telluria group</taxon>
        <taxon>Duganella</taxon>
    </lineage>
</organism>
<accession>A0A6L5QC88</accession>
<proteinExistence type="inferred from homology"/>
<dbReference type="RefSeq" id="WP_154362136.1">
    <property type="nucleotide sequence ID" value="NZ_WKJM01000003.1"/>
</dbReference>
<evidence type="ECO:0000256" key="1">
    <source>
        <dbReference type="ARBA" id="ARBA00008138"/>
    </source>
</evidence>
<dbReference type="Proteomes" id="UP000481037">
    <property type="component" value="Unassembled WGS sequence"/>
</dbReference>
<comment type="caution">
    <text evidence="5">The sequence shown here is derived from an EMBL/GenBank/DDBJ whole genome shotgun (WGS) entry which is preliminary data.</text>
</comment>
<dbReference type="Gene3D" id="3.40.50.150">
    <property type="entry name" value="Vaccinia Virus protein VP39"/>
    <property type="match status" value="1"/>
</dbReference>
<dbReference type="AlphaFoldDB" id="A0A6L5QC88"/>
<evidence type="ECO:0000256" key="2">
    <source>
        <dbReference type="ARBA" id="ARBA00022603"/>
    </source>
</evidence>
<dbReference type="EC" id="2.1.1.-" evidence="4"/>
<protein>
    <recommendedName>
        <fullName evidence="4">S-adenosyl-L-methionine-dependent methyltransferase</fullName>
        <ecNumber evidence="4">2.1.1.-</ecNumber>
    </recommendedName>
</protein>
<evidence type="ECO:0000256" key="3">
    <source>
        <dbReference type="ARBA" id="ARBA00022679"/>
    </source>
</evidence>
<evidence type="ECO:0000313" key="6">
    <source>
        <dbReference type="Proteomes" id="UP000481037"/>
    </source>
</evidence>
<sequence>MPHPAPPKPSAWITATLRAAHQLYDQPLILRDPLALRLLGAEREAELRADAQRQQHPLAAAMRATMAVRARLAEDSWHEAHANGVRQYVILGAGLDSYAYRAGSASDAHIYEADLPAMQQWKRDCLRAADIKEPANVRYAATDFTASALLEDLQQQGFDAARPACCSWLGVSMYLKPDEVMRTLREIADCAPGSSIVFDYCVHRKQLSDNERTGLDFVAASLAGQGEHLHSSFEPQLLEHMLRHHGFRQIEHIGPEELSARYGAKLSGIFRMIRATV</sequence>
<gene>
    <name evidence="5" type="ORF">GJ697_04580</name>
</gene>
<keyword evidence="4" id="KW-0949">S-adenosyl-L-methionine</keyword>
<keyword evidence="2 4" id="KW-0489">Methyltransferase</keyword>
<dbReference type="EMBL" id="WKJM01000003">
    <property type="protein sequence ID" value="MRX07108.1"/>
    <property type="molecule type" value="Genomic_DNA"/>
</dbReference>
<dbReference type="Pfam" id="PF04072">
    <property type="entry name" value="LCM"/>
    <property type="match status" value="1"/>
</dbReference>
<dbReference type="GO" id="GO:0032259">
    <property type="term" value="P:methylation"/>
    <property type="evidence" value="ECO:0007669"/>
    <property type="project" value="UniProtKB-KW"/>
</dbReference>
<keyword evidence="3 5" id="KW-0808">Transferase</keyword>
<dbReference type="PANTHER" id="PTHR43619:SF2">
    <property type="entry name" value="S-ADENOSYL-L-METHIONINE-DEPENDENT METHYLTRANSFERASES SUPERFAMILY PROTEIN"/>
    <property type="match status" value="1"/>
</dbReference>
<dbReference type="InterPro" id="IPR007213">
    <property type="entry name" value="Ppm1/Ppm2/Tcmp"/>
</dbReference>
<name>A0A6L5QC88_9BURK</name>
<keyword evidence="6" id="KW-1185">Reference proteome</keyword>
<dbReference type="GO" id="GO:0008168">
    <property type="term" value="F:methyltransferase activity"/>
    <property type="evidence" value="ECO:0007669"/>
    <property type="project" value="UniProtKB-UniRule"/>
</dbReference>
<dbReference type="InterPro" id="IPR029063">
    <property type="entry name" value="SAM-dependent_MTases_sf"/>
</dbReference>
<comment type="function">
    <text evidence="4">Exhibits S-adenosyl-L-methionine-dependent methyltransferase activity.</text>
</comment>